<protein>
    <submittedName>
        <fullName evidence="2">Uncharacterized protein</fullName>
    </submittedName>
</protein>
<gene>
    <name evidence="2" type="ORF">HannXRQ_Chr17g0556351</name>
    <name evidence="1" type="ORF">HanXRQr2_Chr02g0066971</name>
</gene>
<dbReference type="EMBL" id="CM007906">
    <property type="protein sequence ID" value="OTF86945.1"/>
    <property type="molecule type" value="Genomic_DNA"/>
</dbReference>
<accession>A0A251RRC6</accession>
<keyword evidence="3" id="KW-1185">Reference proteome</keyword>
<dbReference type="AlphaFoldDB" id="A0A251RRC6"/>
<dbReference type="InParanoid" id="A0A251RRC6"/>
<sequence>MFPSPSVSTFYFFSFIYAEEWRNNQENVKFLYIFLFKEITSCFAFGEEQPPTSSSVFKIFFLQIRLSSMEYLMCTRNTYNLANNTYHRVGAMERNINDIQDDIGSIREYMAGHGDGGDDNDEDMD</sequence>
<reference evidence="2" key="2">
    <citation type="submission" date="2017-02" db="EMBL/GenBank/DDBJ databases">
        <title>Sunflower complete genome.</title>
        <authorList>
            <person name="Langlade N."/>
            <person name="Munos S."/>
        </authorList>
    </citation>
    <scope>NUCLEOTIDE SEQUENCE [LARGE SCALE GENOMIC DNA]</scope>
    <source>
        <tissue evidence="2">Leaves</tissue>
    </source>
</reference>
<name>A0A251RRC6_HELAN</name>
<reference evidence="1 3" key="1">
    <citation type="journal article" date="2017" name="Nature">
        <title>The sunflower genome provides insights into oil metabolism, flowering and Asterid evolution.</title>
        <authorList>
            <person name="Badouin H."/>
            <person name="Gouzy J."/>
            <person name="Grassa C.J."/>
            <person name="Murat F."/>
            <person name="Staton S.E."/>
            <person name="Cottret L."/>
            <person name="Lelandais-Briere C."/>
            <person name="Owens G.L."/>
            <person name="Carrere S."/>
            <person name="Mayjonade B."/>
            <person name="Legrand L."/>
            <person name="Gill N."/>
            <person name="Kane N.C."/>
            <person name="Bowers J.E."/>
            <person name="Hubner S."/>
            <person name="Bellec A."/>
            <person name="Berard A."/>
            <person name="Berges H."/>
            <person name="Blanchet N."/>
            <person name="Boniface M.C."/>
            <person name="Brunel D."/>
            <person name="Catrice O."/>
            <person name="Chaidir N."/>
            <person name="Claudel C."/>
            <person name="Donnadieu C."/>
            <person name="Faraut T."/>
            <person name="Fievet G."/>
            <person name="Helmstetter N."/>
            <person name="King M."/>
            <person name="Knapp S.J."/>
            <person name="Lai Z."/>
            <person name="Le Paslier M.C."/>
            <person name="Lippi Y."/>
            <person name="Lorenzon L."/>
            <person name="Mandel J.R."/>
            <person name="Marage G."/>
            <person name="Marchand G."/>
            <person name="Marquand E."/>
            <person name="Bret-Mestries E."/>
            <person name="Morien E."/>
            <person name="Nambeesan S."/>
            <person name="Nguyen T."/>
            <person name="Pegot-Espagnet P."/>
            <person name="Pouilly N."/>
            <person name="Raftis F."/>
            <person name="Sallet E."/>
            <person name="Schiex T."/>
            <person name="Thomas J."/>
            <person name="Vandecasteele C."/>
            <person name="Vares D."/>
            <person name="Vear F."/>
            <person name="Vautrin S."/>
            <person name="Crespi M."/>
            <person name="Mangin B."/>
            <person name="Burke J.M."/>
            <person name="Salse J."/>
            <person name="Munos S."/>
            <person name="Vincourt P."/>
            <person name="Rieseberg L.H."/>
            <person name="Langlade N.B."/>
        </authorList>
    </citation>
    <scope>NUCLEOTIDE SEQUENCE [LARGE SCALE GENOMIC DNA]</scope>
    <source>
        <strain evidence="3">cv. SF193</strain>
        <tissue evidence="1">Leaves</tissue>
    </source>
</reference>
<dbReference type="Proteomes" id="UP000215914">
    <property type="component" value="Chromosome 17"/>
</dbReference>
<organism evidence="2 3">
    <name type="scientific">Helianthus annuus</name>
    <name type="common">Common sunflower</name>
    <dbReference type="NCBI Taxonomy" id="4232"/>
    <lineage>
        <taxon>Eukaryota</taxon>
        <taxon>Viridiplantae</taxon>
        <taxon>Streptophyta</taxon>
        <taxon>Embryophyta</taxon>
        <taxon>Tracheophyta</taxon>
        <taxon>Spermatophyta</taxon>
        <taxon>Magnoliopsida</taxon>
        <taxon>eudicotyledons</taxon>
        <taxon>Gunneridae</taxon>
        <taxon>Pentapetalae</taxon>
        <taxon>asterids</taxon>
        <taxon>campanulids</taxon>
        <taxon>Asterales</taxon>
        <taxon>Asteraceae</taxon>
        <taxon>Asteroideae</taxon>
        <taxon>Heliantheae alliance</taxon>
        <taxon>Heliantheae</taxon>
        <taxon>Helianthus</taxon>
    </lineage>
</organism>
<dbReference type="Gramene" id="mRNA:HanXRQr2_Chr02g0066971">
    <property type="protein sequence ID" value="mRNA:HanXRQr2_Chr02g0066971"/>
    <property type="gene ID" value="HanXRQr2_Chr02g0066971"/>
</dbReference>
<proteinExistence type="predicted"/>
<evidence type="ECO:0000313" key="1">
    <source>
        <dbReference type="EMBL" id="KAF5818578.1"/>
    </source>
</evidence>
<dbReference type="EMBL" id="MNCJ02000317">
    <property type="protein sequence ID" value="KAF5818578.1"/>
    <property type="molecule type" value="Genomic_DNA"/>
</dbReference>
<evidence type="ECO:0000313" key="2">
    <source>
        <dbReference type="EMBL" id="OTF86945.1"/>
    </source>
</evidence>
<evidence type="ECO:0000313" key="3">
    <source>
        <dbReference type="Proteomes" id="UP000215914"/>
    </source>
</evidence>
<reference evidence="1" key="3">
    <citation type="submission" date="2020-06" db="EMBL/GenBank/DDBJ databases">
        <title>Helianthus annuus Genome sequencing and assembly Release 2.</title>
        <authorList>
            <person name="Gouzy J."/>
            <person name="Langlade N."/>
            <person name="Munos S."/>
        </authorList>
    </citation>
    <scope>NUCLEOTIDE SEQUENCE</scope>
    <source>
        <tissue evidence="1">Leaves</tissue>
    </source>
</reference>